<dbReference type="OMA" id="GPIRTNS"/>
<dbReference type="Pfam" id="PF01207">
    <property type="entry name" value="Dus"/>
    <property type="match status" value="1"/>
</dbReference>
<dbReference type="GO" id="GO:0017150">
    <property type="term" value="F:tRNA dihydrouridine synthase activity"/>
    <property type="evidence" value="ECO:0007669"/>
    <property type="project" value="InterPro"/>
</dbReference>
<dbReference type="InterPro" id="IPR014720">
    <property type="entry name" value="dsRBD_dom"/>
</dbReference>
<evidence type="ECO:0000259" key="6">
    <source>
        <dbReference type="Pfam" id="PF00035"/>
    </source>
</evidence>
<evidence type="ECO:0000313" key="9">
    <source>
        <dbReference type="Proteomes" id="UP000008237"/>
    </source>
</evidence>
<organism evidence="9">
    <name type="scientific">Harpegnathos saltator</name>
    <name type="common">Jerdon's jumping ant</name>
    <dbReference type="NCBI Taxonomy" id="610380"/>
    <lineage>
        <taxon>Eukaryota</taxon>
        <taxon>Metazoa</taxon>
        <taxon>Ecdysozoa</taxon>
        <taxon>Arthropoda</taxon>
        <taxon>Hexapoda</taxon>
        <taxon>Insecta</taxon>
        <taxon>Pterygota</taxon>
        <taxon>Neoptera</taxon>
        <taxon>Endopterygota</taxon>
        <taxon>Hymenoptera</taxon>
        <taxon>Apocrita</taxon>
        <taxon>Aculeata</taxon>
        <taxon>Formicoidea</taxon>
        <taxon>Formicidae</taxon>
        <taxon>Ponerinae</taxon>
        <taxon>Ponerini</taxon>
        <taxon>Harpegnathos</taxon>
    </lineage>
</organism>
<evidence type="ECO:0000256" key="2">
    <source>
        <dbReference type="ARBA" id="ARBA00022630"/>
    </source>
</evidence>
<protein>
    <submittedName>
        <fullName evidence="8">tRNA-dihydrouridine synthase 2-like</fullName>
    </submittedName>
</protein>
<keyword evidence="3" id="KW-0288">FMN</keyword>
<dbReference type="OrthoDB" id="10262250at2759"/>
<sequence>MHGADRGGIVDEELSWTLDSHANSHVSVSTRDVMCPNFVMNTRQHGGEEKSTPMRKRLNYENKLILAPMVRIGTLPMRLLALDYGADIVYTEELIDWKLLRSIRRENDVLGTIDYIDKTDRTVAFRTCSRERDNVVLQIGTSDPTRAVQVASMVEKDVAGIDVNMGCPKKFSILGGMGAALLTNPQQATSILRKLIETVSIPVTCKIRVLPNLEETFQLCDTLTSTGIEAIAVHGRTIDERPQHSNRNHVLKLISDRLSIPVIANGGSKDVQNHSDIFRFKEETGCSSVMLARAAEWNCSVFRKEGPLPMEDVIKSYLKYAIDYDNSPSNTKYCVQNILRELQDSPLGRKFLDAQTLEQICDLWGLGDYCRSKRKEFLEKGLLGRFQVTPVIFDEDTKDDCISQKRKMHDEEDVALMRCAFLRSSYTTDSELPKTRLCKWTKDHHKKMPVYDTRKNDKLFCSVVTVDGRKYGSSFWEKNKKWAEQGAALVCLYFLGIIDEKSLATGGNVLSR</sequence>
<dbReference type="EMBL" id="GL448287">
    <property type="protein sequence ID" value="EFN84886.1"/>
    <property type="molecule type" value="Genomic_DNA"/>
</dbReference>
<accession>E2BHB7</accession>
<dbReference type="STRING" id="610380.E2BHB7"/>
<evidence type="ECO:0000256" key="1">
    <source>
        <dbReference type="ARBA" id="ARBA00001917"/>
    </source>
</evidence>
<dbReference type="InterPro" id="IPR018517">
    <property type="entry name" value="tRNA_hU_synthase_CS"/>
</dbReference>
<keyword evidence="2" id="KW-0285">Flavoprotein</keyword>
<dbReference type="GO" id="GO:0010468">
    <property type="term" value="P:regulation of gene expression"/>
    <property type="evidence" value="ECO:0007669"/>
    <property type="project" value="UniProtKB-ARBA"/>
</dbReference>
<evidence type="ECO:0000313" key="8">
    <source>
        <dbReference type="EMBL" id="EFN84886.1"/>
    </source>
</evidence>
<feature type="domain" description="DRBM" evidence="6">
    <location>
        <begin position="433"/>
        <end position="492"/>
    </location>
</feature>
<feature type="domain" description="DUS-like FMN-binding" evidence="7">
    <location>
        <begin position="66"/>
        <end position="304"/>
    </location>
</feature>
<dbReference type="SUPFAM" id="SSF54768">
    <property type="entry name" value="dsRNA-binding domain-like"/>
    <property type="match status" value="1"/>
</dbReference>
<keyword evidence="4" id="KW-0819">tRNA processing</keyword>
<keyword evidence="5" id="KW-0560">Oxidoreductase</keyword>
<dbReference type="AlphaFoldDB" id="E2BHB7"/>
<dbReference type="Proteomes" id="UP000008237">
    <property type="component" value="Unassembled WGS sequence"/>
</dbReference>
<evidence type="ECO:0000256" key="3">
    <source>
        <dbReference type="ARBA" id="ARBA00022643"/>
    </source>
</evidence>
<dbReference type="GO" id="GO:0005737">
    <property type="term" value="C:cytoplasm"/>
    <property type="evidence" value="ECO:0007669"/>
    <property type="project" value="TreeGrafter"/>
</dbReference>
<dbReference type="InterPro" id="IPR035587">
    <property type="entry name" value="DUS-like_FMN-bd"/>
</dbReference>
<dbReference type="GO" id="GO:0050660">
    <property type="term" value="F:flavin adenine dinucleotide binding"/>
    <property type="evidence" value="ECO:0007669"/>
    <property type="project" value="InterPro"/>
</dbReference>
<dbReference type="FunCoup" id="E2BHB7">
    <property type="interactions" value="1156"/>
</dbReference>
<keyword evidence="9" id="KW-1185">Reference proteome</keyword>
<proteinExistence type="predicted"/>
<comment type="cofactor">
    <cofactor evidence="1">
        <name>FMN</name>
        <dbReference type="ChEBI" id="CHEBI:58210"/>
    </cofactor>
</comment>
<dbReference type="GO" id="GO:0000049">
    <property type="term" value="F:tRNA binding"/>
    <property type="evidence" value="ECO:0007669"/>
    <property type="project" value="InterPro"/>
</dbReference>
<dbReference type="Pfam" id="PF00035">
    <property type="entry name" value="dsrm"/>
    <property type="match status" value="1"/>
</dbReference>
<dbReference type="CDD" id="cd02801">
    <property type="entry name" value="DUS_like_FMN"/>
    <property type="match status" value="1"/>
</dbReference>
<dbReference type="CDD" id="cd19871">
    <property type="entry name" value="DSRM_DUS2L"/>
    <property type="match status" value="1"/>
</dbReference>
<dbReference type="Gene3D" id="3.20.20.70">
    <property type="entry name" value="Aldolase class I"/>
    <property type="match status" value="1"/>
</dbReference>
<dbReference type="InParanoid" id="E2BHB7"/>
<dbReference type="PANTHER" id="PTHR45936">
    <property type="entry name" value="TRNA-DIHYDROURIDINE(20) SYNTHASE [NAD(P)+]-LIKE"/>
    <property type="match status" value="1"/>
</dbReference>
<dbReference type="SUPFAM" id="SSF51395">
    <property type="entry name" value="FMN-linked oxidoreductases"/>
    <property type="match status" value="1"/>
</dbReference>
<dbReference type="PROSITE" id="PS01136">
    <property type="entry name" value="UPF0034"/>
    <property type="match status" value="1"/>
</dbReference>
<evidence type="ECO:0000256" key="4">
    <source>
        <dbReference type="ARBA" id="ARBA00022694"/>
    </source>
</evidence>
<evidence type="ECO:0000256" key="5">
    <source>
        <dbReference type="ARBA" id="ARBA00023002"/>
    </source>
</evidence>
<dbReference type="InterPro" id="IPR013785">
    <property type="entry name" value="Aldolase_TIM"/>
</dbReference>
<dbReference type="Gene3D" id="3.30.160.20">
    <property type="match status" value="1"/>
</dbReference>
<dbReference type="PANTHER" id="PTHR45936:SF1">
    <property type="entry name" value="TRNA-DIHYDROURIDINE(20) SYNTHASE [NAD(P)+]-LIKE"/>
    <property type="match status" value="1"/>
</dbReference>
<dbReference type="InterPro" id="IPR052582">
    <property type="entry name" value="tRNA-DUS-like"/>
</dbReference>
<gene>
    <name evidence="8" type="ORF">EAI_04755</name>
</gene>
<reference evidence="8 9" key="1">
    <citation type="journal article" date="2010" name="Science">
        <title>Genomic comparison of the ants Camponotus floridanus and Harpegnathos saltator.</title>
        <authorList>
            <person name="Bonasio R."/>
            <person name="Zhang G."/>
            <person name="Ye C."/>
            <person name="Mutti N.S."/>
            <person name="Fang X."/>
            <person name="Qin N."/>
            <person name="Donahue G."/>
            <person name="Yang P."/>
            <person name="Li Q."/>
            <person name="Li C."/>
            <person name="Zhang P."/>
            <person name="Huang Z."/>
            <person name="Berger S.L."/>
            <person name="Reinberg D."/>
            <person name="Wang J."/>
            <person name="Liebig J."/>
        </authorList>
    </citation>
    <scope>NUCLEOTIDE SEQUENCE [LARGE SCALE GENOMIC DNA]</scope>
    <source>
        <strain evidence="8 9">R22 G/1</strain>
    </source>
</reference>
<name>E2BHB7_HARSA</name>
<dbReference type="InterPro" id="IPR044463">
    <property type="entry name" value="DUS2_DSRM"/>
</dbReference>
<evidence type="ECO:0000259" key="7">
    <source>
        <dbReference type="Pfam" id="PF01207"/>
    </source>
</evidence>